<feature type="chain" id="PRO_5035772602" evidence="1">
    <location>
        <begin position="22"/>
        <end position="468"/>
    </location>
</feature>
<dbReference type="OrthoDB" id="68575at2759"/>
<keyword evidence="1" id="KW-0732">Signal</keyword>
<dbReference type="Pfam" id="PF13450">
    <property type="entry name" value="NAD_binding_8"/>
    <property type="match status" value="1"/>
</dbReference>
<evidence type="ECO:0000256" key="1">
    <source>
        <dbReference type="SAM" id="SignalP"/>
    </source>
</evidence>
<name>A0A8T9C261_9HELO</name>
<reference evidence="2 3" key="1">
    <citation type="submission" date="2018-05" db="EMBL/GenBank/DDBJ databases">
        <title>Genome sequencing and assembly of the regulated plant pathogen Lachnellula willkommii and related sister species for the development of diagnostic species identification markers.</title>
        <authorList>
            <person name="Giroux E."/>
            <person name="Bilodeau G."/>
        </authorList>
    </citation>
    <scope>NUCLEOTIDE SEQUENCE [LARGE SCALE GENOMIC DNA]</scope>
    <source>
        <strain evidence="2 3">CBS 268.59</strain>
    </source>
</reference>
<dbReference type="InterPro" id="IPR036188">
    <property type="entry name" value="FAD/NAD-bd_sf"/>
</dbReference>
<accession>A0A8T9C261</accession>
<dbReference type="Gene3D" id="3.50.50.60">
    <property type="entry name" value="FAD/NAD(P)-binding domain"/>
    <property type="match status" value="1"/>
</dbReference>
<dbReference type="Proteomes" id="UP000469558">
    <property type="component" value="Unassembled WGS sequence"/>
</dbReference>
<feature type="signal peptide" evidence="1">
    <location>
        <begin position="1"/>
        <end position="21"/>
    </location>
</feature>
<evidence type="ECO:0000313" key="2">
    <source>
        <dbReference type="EMBL" id="TVY76111.1"/>
    </source>
</evidence>
<dbReference type="AlphaFoldDB" id="A0A8T9C261"/>
<organism evidence="2 3">
    <name type="scientific">Lachnellula suecica</name>
    <dbReference type="NCBI Taxonomy" id="602035"/>
    <lineage>
        <taxon>Eukaryota</taxon>
        <taxon>Fungi</taxon>
        <taxon>Dikarya</taxon>
        <taxon>Ascomycota</taxon>
        <taxon>Pezizomycotina</taxon>
        <taxon>Leotiomycetes</taxon>
        <taxon>Helotiales</taxon>
        <taxon>Lachnaceae</taxon>
        <taxon>Lachnellula</taxon>
    </lineage>
</organism>
<comment type="caution">
    <text evidence="2">The sequence shown here is derived from an EMBL/GenBank/DDBJ whole genome shotgun (WGS) entry which is preliminary data.</text>
</comment>
<proteinExistence type="predicted"/>
<dbReference type="SUPFAM" id="SSF51905">
    <property type="entry name" value="FAD/NAD(P)-binding domain"/>
    <property type="match status" value="1"/>
</dbReference>
<keyword evidence="3" id="KW-1185">Reference proteome</keyword>
<dbReference type="Gene3D" id="1.10.405.20">
    <property type="match status" value="1"/>
</dbReference>
<sequence length="468" mass="51714">MSFKHLLKVGLLLASSINTLAGSIYEMNGREYNIATVFNRDISIIGGGSAGTYSAVRLQDLGKSVLIIEKGGRLGGNTETYHDPVSKVSIDYGVRVWHKFPEVYNYFECLNVSLINTTFAQPGVSTQYFDFNTGIVNASYPPQNIIDGIPAASQAYGLQAVKYSYLDDGYNLPSPVPEDLLLPFADFGKKYSLEAFMYLLWRQTQGIGNFLQTPALYVLKYCGLSYLQGLQTGFVTTATGDNSLLYESAERVLDGSVVYNSSILDMKRYPGGVQIVLNTPAGQVLVQSKKLVIAIQPQLDGMQGIDLSAEEQRLFGQFKSNEYFAGILKNTGIPDNVTSVVIDSSQPYSIPETPNLYSIQQTGVPGFQSVTYISTTDTTNDEIQQTILDGIKRLRTRDTTLEPEFVAASIHKPFQLTVSHDTIENGFYDDLYALQGQLNTWYTSATFQTHDSSLIWRFTETLLPDIAA</sequence>
<dbReference type="Gene3D" id="3.30.70.1990">
    <property type="match status" value="1"/>
</dbReference>
<gene>
    <name evidence="2" type="primary">cpaO_0</name>
    <name evidence="2" type="ORF">LSUE1_G006808</name>
</gene>
<evidence type="ECO:0000313" key="3">
    <source>
        <dbReference type="Proteomes" id="UP000469558"/>
    </source>
</evidence>
<protein>
    <submittedName>
        <fullName evidence="2">Beta-cyclopiazonate dehydrogenase</fullName>
    </submittedName>
</protein>
<dbReference type="EMBL" id="QGMK01000861">
    <property type="protein sequence ID" value="TVY76111.1"/>
    <property type="molecule type" value="Genomic_DNA"/>
</dbReference>